<dbReference type="PANTHER" id="PTHR32305:SF17">
    <property type="entry name" value="TRNA NUCLEASE WAPA"/>
    <property type="match status" value="1"/>
</dbReference>
<keyword evidence="6" id="KW-1185">Reference proteome</keyword>
<feature type="region of interest" description="Disordered" evidence="2">
    <location>
        <begin position="808"/>
        <end position="831"/>
    </location>
</feature>
<feature type="domain" description="Hint" evidence="4">
    <location>
        <begin position="2080"/>
        <end position="2183"/>
    </location>
</feature>
<evidence type="ECO:0000313" key="6">
    <source>
        <dbReference type="Proteomes" id="UP001500843"/>
    </source>
</evidence>
<dbReference type="SUPFAM" id="SSF51294">
    <property type="entry name" value="Hedgehog/intein (Hint) domain"/>
    <property type="match status" value="1"/>
</dbReference>
<dbReference type="InterPro" id="IPR006141">
    <property type="entry name" value="Intein_N"/>
</dbReference>
<gene>
    <name evidence="5" type="ORF">GCM10023198_31110</name>
</gene>
<feature type="compositionally biased region" description="Polar residues" evidence="2">
    <location>
        <begin position="1661"/>
        <end position="1673"/>
    </location>
</feature>
<evidence type="ECO:0000256" key="1">
    <source>
        <dbReference type="ARBA" id="ARBA00022737"/>
    </source>
</evidence>
<dbReference type="InterPro" id="IPR031325">
    <property type="entry name" value="RHS_repeat"/>
</dbReference>
<keyword evidence="1" id="KW-0677">Repeat</keyword>
<feature type="region of interest" description="Disordered" evidence="2">
    <location>
        <begin position="44"/>
        <end position="93"/>
    </location>
</feature>
<dbReference type="RefSeq" id="WP_253869309.1">
    <property type="nucleotide sequence ID" value="NZ_BAABHM010000012.1"/>
</dbReference>
<comment type="caution">
    <text evidence="5">The sequence shown here is derived from an EMBL/GenBank/DDBJ whole genome shotgun (WGS) entry which is preliminary data.</text>
</comment>
<keyword evidence="3" id="KW-1133">Transmembrane helix</keyword>
<dbReference type="PROSITE" id="PS50817">
    <property type="entry name" value="INTEIN_N_TER"/>
    <property type="match status" value="1"/>
</dbReference>
<keyword evidence="3" id="KW-0812">Transmembrane</keyword>
<dbReference type="InterPro" id="IPR003587">
    <property type="entry name" value="Hint_dom_N"/>
</dbReference>
<dbReference type="InterPro" id="IPR036844">
    <property type="entry name" value="Hint_dom_sf"/>
</dbReference>
<protein>
    <submittedName>
        <fullName evidence="5">RHS repeat-associated core domain-containing protein</fullName>
    </submittedName>
</protein>
<name>A0ABP8XIK1_9MICO</name>
<dbReference type="InterPro" id="IPR050708">
    <property type="entry name" value="T6SS_VgrG/RHS"/>
</dbReference>
<organism evidence="5 6">
    <name type="scientific">Promicromonospora umidemergens</name>
    <dbReference type="NCBI Taxonomy" id="629679"/>
    <lineage>
        <taxon>Bacteria</taxon>
        <taxon>Bacillati</taxon>
        <taxon>Actinomycetota</taxon>
        <taxon>Actinomycetes</taxon>
        <taxon>Micrococcales</taxon>
        <taxon>Promicromonosporaceae</taxon>
        <taxon>Promicromonospora</taxon>
    </lineage>
</organism>
<dbReference type="InterPro" id="IPR056823">
    <property type="entry name" value="TEN-like_YD-shell"/>
</dbReference>
<proteinExistence type="predicted"/>
<feature type="region of interest" description="Disordered" evidence="2">
    <location>
        <begin position="1956"/>
        <end position="1977"/>
    </location>
</feature>
<dbReference type="CDD" id="cd00081">
    <property type="entry name" value="Hint"/>
    <property type="match status" value="1"/>
</dbReference>
<feature type="compositionally biased region" description="Basic and acidic residues" evidence="2">
    <location>
        <begin position="808"/>
        <end position="822"/>
    </location>
</feature>
<feature type="region of interest" description="Disordered" evidence="2">
    <location>
        <begin position="1036"/>
        <end position="1059"/>
    </location>
</feature>
<evidence type="ECO:0000313" key="5">
    <source>
        <dbReference type="EMBL" id="GAA4706658.1"/>
    </source>
</evidence>
<feature type="compositionally biased region" description="Low complexity" evidence="2">
    <location>
        <begin position="1963"/>
        <end position="1977"/>
    </location>
</feature>
<dbReference type="Gene3D" id="2.170.16.10">
    <property type="entry name" value="Hedgehog/Intein (Hint) domain"/>
    <property type="match status" value="1"/>
</dbReference>
<dbReference type="Pfam" id="PF07591">
    <property type="entry name" value="PT-HINT"/>
    <property type="match status" value="1"/>
</dbReference>
<keyword evidence="3" id="KW-0472">Membrane</keyword>
<evidence type="ECO:0000259" key="4">
    <source>
        <dbReference type="SMART" id="SM00306"/>
    </source>
</evidence>
<dbReference type="Gene3D" id="2.180.10.10">
    <property type="entry name" value="RHS repeat-associated core"/>
    <property type="match status" value="1"/>
</dbReference>
<sequence length="2329" mass="248342">MNNQTKSLNATSRSVRGILQGVAFTTVGALVATLFIAVPQVAAQPTDDGVGPGSPGLDVAGADFTKPSTKTLPDPAQPKEREADLPAGGHATLDLRPADAKAPAEGMTTVGGLPLDVTAADQPGDVAPDQVDVDVISASSDKKRPGQVLVALSVPQVKAAGTSARSGAGVWALSAVDVTVDYSGFAGLHGGSWEDRLTLVQLPECAVDTPQKAQCATGQPVGATNRTDDDTLVAEKMALPADGSPVVLAVAASVSGDSGSFGATPLSPSNTWSTDLRSGSFSWNYPITVPDVPGSFVPTLGLSYSSGGVDGRTSSTNNQASLVGDGFNLWPGYIERKYKSCALDEEKNADGGAIGDLCWDYDNAFISFNGAAGELVPAGSNSWRLQNDDGTKIERLTDTARSNGDNDGEYWKVTTPDGTQYFFGYHRLPGWAAGDSVTNSAWTVPVVGNNTGEPCSTSPGKICTQAWRWNLDYAIDAAGNKITYHYQRHSNRYGKLGDPAADTVYHRSGSLTKIEYGLRGNDLVGTGAAQPLGRVSFTYAQRCLNDGSGQCSNINTQPNGWHDVPWDLNCNAGATCDQGRTSPSFWTRNRMTGIKAQVYVSSAWKNVDSWALDHEWGMADADYQLLLSSIRRTGHTGPEGAATTSLDPVRFGYTQLANRLDRSGDGRDPFIKARLSTIQDEVGGQVDVGYSNPGCDPDNLPTPHNNTSRCFPQIRSQGEVRPAITDWFNKYVVTGVTTTDRTGGGDDMLTTYEYLGGGAWHWDESTGLIPAEEKTWSDWRGYGHVRVKTGSVTQRLSQTEHWFLRGMHGDRATRDGGTKTEEVTLGSGEGDPITDRPYWAGFTYKTASFTGPGGAVVSKSVNRPWWHQTGIKERDWGTIRSGFSRTAQAEKFTSLGSGGAPWRTTQTQTSYDEVAGRVTQVADKGDTSTSSDDRCSTISYATNTSKNILGLHERKQTWAAGCGASPTAAQVVNDTRYAYDGQGYGTAPVRGRITRTADLARVEGTTRHYVEASAGFDTYGRPTSLTDVSADLSAGSNGNGTLTRTARSDGHTSTTAYTPSSGFATQMVETTPPATPGDEASALTTTTRLDPVRGGPTLVTDTNTKSTVVAYDALGRTSKIWLADRTSNLTPSVEFTYQVQASRPVAVGTTTLDDDGDRRATSWAVYDGLLRPRQTQDPGLEGGMILSDTKYDARGLVKLTYSGYYTTSATGGRLFDPYEQSLVETQTRHSYDGLGRAIRTRVMSTDSDGGDVLATTRSIYRGDRTTVIPPTGATATTTLADARGRVVQLRQHHDPAAATPEATSGFDTTRYTYTGRDQLATVTDPADNVWEYTYDQRGREIRTVDPDAGETSTTYDDFGRMVSTTNAEGEKLVNAYDGLGRQTELRENTASGPLRASWIYDTVSGAKGYLAQSIRHENEAEYVTRTVGYDRLYRPTRTVTQIPSVEGELSGNYITNTSYTAAGNVESMGLPAAGDRPGESVSFSYDEATSWVTGVHGQWGLTATTAYDWVGKPLQHTLSANAGGQVQATNTYEYGTQRLSNYRVDRVGQLGVDRSETYTYDDAGNITALADVSRTGTDVQCFDLDHLNRITEAWTQNTTDVDCAATGRDAASDGLIGGSVAQYWHEYTYDAAGSRQREALHSGGGQRLTSRNYNYDPAQPHTVTSVDQVQPASGNRPRVESVEQYTYDAVGRTTSRQIGGDTQTLSWTPESRVSELANADDSGAQYTYDADGNRLIARNTNADGSSESTLYLGHTEITVTSSEPTVAKATRYIDVGGGHTAVVDDAGAVTFVMADHHGTGQLAITAANQAVTQRRTTPFGQDRGTPIAPGDWASSRGFVGGYDDRETTGLVSLGAREYDPALGRFISLDPIMDLSDPQQIHGYSYANNNPVTLSDPTGLCPGGGVMLDGAFCDFGDGWQQVKAIDTGGATTETVFTQGQSPTQAAMQATAAMVRSPGPGITGGSASNAGNPGAATAGPTEAEIAAKAREVLNKSITDVAIELGWEALKDFIGWNDLMGCLDKDIASCAMLAVGILPVGKGLKAIKAFGKIIDGAISFYKQQKSARKILDQVGATRKAPSCNSFVPGTMVLLADGTKKPIEDIELGDKVLAADEDTGEKTEGREVTALITGEGNKALVTITVTDTEGDKQKIVATDEHPVWVPGLQVWVDAIDLNVGDWLQTSAGTWAQVSAIDVEQAHAVVHNLTVATDHTYYVAGSGAAVAVLVHNEECPYFFPDELVDTQHAVDRHTVGGPEHDARSGTWKKGTSAQDLLDLAADARGEAPIGLRGNFEFHMDAGRIIGVNGSGQSVTTYLVVRGRYDGSLMSMYPK</sequence>
<dbReference type="EMBL" id="BAABHM010000012">
    <property type="protein sequence ID" value="GAA4706658.1"/>
    <property type="molecule type" value="Genomic_DNA"/>
</dbReference>
<dbReference type="SMART" id="SM00306">
    <property type="entry name" value="HintN"/>
    <property type="match status" value="1"/>
</dbReference>
<evidence type="ECO:0000256" key="3">
    <source>
        <dbReference type="SAM" id="Phobius"/>
    </source>
</evidence>
<dbReference type="InterPro" id="IPR006530">
    <property type="entry name" value="YD"/>
</dbReference>
<dbReference type="Proteomes" id="UP001500843">
    <property type="component" value="Unassembled WGS sequence"/>
</dbReference>
<reference evidence="6" key="1">
    <citation type="journal article" date="2019" name="Int. J. Syst. Evol. Microbiol.">
        <title>The Global Catalogue of Microorganisms (GCM) 10K type strain sequencing project: providing services to taxonomists for standard genome sequencing and annotation.</title>
        <authorList>
            <consortium name="The Broad Institute Genomics Platform"/>
            <consortium name="The Broad Institute Genome Sequencing Center for Infectious Disease"/>
            <person name="Wu L."/>
            <person name="Ma J."/>
        </authorList>
    </citation>
    <scope>NUCLEOTIDE SEQUENCE [LARGE SCALE GENOMIC DNA]</scope>
    <source>
        <strain evidence="6">JCM 17975</strain>
    </source>
</reference>
<feature type="region of interest" description="Disordered" evidence="2">
    <location>
        <begin position="1639"/>
        <end position="1679"/>
    </location>
</feature>
<dbReference type="NCBIfam" id="TIGR03696">
    <property type="entry name" value="Rhs_assc_core"/>
    <property type="match status" value="1"/>
</dbReference>
<dbReference type="InterPro" id="IPR022385">
    <property type="entry name" value="Rhs_assc_core"/>
</dbReference>
<dbReference type="NCBIfam" id="TIGR01643">
    <property type="entry name" value="YD_repeat_2x"/>
    <property type="match status" value="2"/>
</dbReference>
<dbReference type="Pfam" id="PF25023">
    <property type="entry name" value="TEN_YD-shell"/>
    <property type="match status" value="1"/>
</dbReference>
<accession>A0ABP8XIK1</accession>
<dbReference type="PANTHER" id="PTHR32305">
    <property type="match status" value="1"/>
</dbReference>
<feature type="transmembrane region" description="Helical" evidence="3">
    <location>
        <begin position="21"/>
        <end position="38"/>
    </location>
</feature>
<evidence type="ECO:0000256" key="2">
    <source>
        <dbReference type="SAM" id="MobiDB-lite"/>
    </source>
</evidence>
<dbReference type="Pfam" id="PF05593">
    <property type="entry name" value="RHS_repeat"/>
    <property type="match status" value="1"/>
</dbReference>